<dbReference type="OrthoDB" id="3483840at2"/>
<dbReference type="AlphaFoldDB" id="A0A5S4GXG8"/>
<organism evidence="2 3">
    <name type="scientific">Actinomadura geliboluensis</name>
    <dbReference type="NCBI Taxonomy" id="882440"/>
    <lineage>
        <taxon>Bacteria</taxon>
        <taxon>Bacillati</taxon>
        <taxon>Actinomycetota</taxon>
        <taxon>Actinomycetes</taxon>
        <taxon>Streptosporangiales</taxon>
        <taxon>Thermomonosporaceae</taxon>
        <taxon>Actinomadura</taxon>
    </lineage>
</organism>
<dbReference type="RefSeq" id="WP_138637832.1">
    <property type="nucleotide sequence ID" value="NZ_VCKZ01000132.1"/>
</dbReference>
<dbReference type="Proteomes" id="UP000305238">
    <property type="component" value="Unassembled WGS sequence"/>
</dbReference>
<gene>
    <name evidence="2" type="ORF">ETD96_19130</name>
</gene>
<dbReference type="EMBL" id="VCKZ01000132">
    <property type="protein sequence ID" value="TMR37154.1"/>
    <property type="molecule type" value="Genomic_DNA"/>
</dbReference>
<evidence type="ECO:0000313" key="2">
    <source>
        <dbReference type="EMBL" id="TMR37154.1"/>
    </source>
</evidence>
<comment type="caution">
    <text evidence="2">The sequence shown here is derived from an EMBL/GenBank/DDBJ whole genome shotgun (WGS) entry which is preliminary data.</text>
</comment>
<name>A0A5S4GXG8_9ACTN</name>
<keyword evidence="3" id="KW-1185">Reference proteome</keyword>
<feature type="region of interest" description="Disordered" evidence="1">
    <location>
        <begin position="1"/>
        <end position="38"/>
    </location>
</feature>
<protein>
    <submittedName>
        <fullName evidence="2">Uncharacterized protein</fullName>
    </submittedName>
</protein>
<sequence length="136" mass="13729">MEDSRMDTAPSAPEQRGAPVRPGRPDPPAGAGPASGLRAVGEHLLVDGPVLMDQPGPGAVPVLSLTPVPEPRAAREPWDGALRLAVTGVTVLVITAELGRRAGAPARLTAVCSAGACAMAVGPWLVPQLVPRLASA</sequence>
<reference evidence="2 3" key="1">
    <citation type="submission" date="2019-05" db="EMBL/GenBank/DDBJ databases">
        <title>Draft genome sequence of Actinomadura geliboluensis A8036.</title>
        <authorList>
            <person name="Saricaoglu S."/>
            <person name="Isik K."/>
        </authorList>
    </citation>
    <scope>NUCLEOTIDE SEQUENCE [LARGE SCALE GENOMIC DNA]</scope>
    <source>
        <strain evidence="2 3">A8036</strain>
    </source>
</reference>
<evidence type="ECO:0000256" key="1">
    <source>
        <dbReference type="SAM" id="MobiDB-lite"/>
    </source>
</evidence>
<accession>A0A5S4GXG8</accession>
<evidence type="ECO:0000313" key="3">
    <source>
        <dbReference type="Proteomes" id="UP000305238"/>
    </source>
</evidence>
<proteinExistence type="predicted"/>